<accession>A0ABU1ZL14</accession>
<dbReference type="RefSeq" id="WP_310341034.1">
    <property type="nucleotide sequence ID" value="NZ_JAVDXO010000002.1"/>
</dbReference>
<reference evidence="2 3" key="1">
    <citation type="submission" date="2023-07" db="EMBL/GenBank/DDBJ databases">
        <title>Sorghum-associated microbial communities from plants grown in Nebraska, USA.</title>
        <authorList>
            <person name="Schachtman D."/>
        </authorList>
    </citation>
    <scope>NUCLEOTIDE SEQUENCE [LARGE SCALE GENOMIC DNA]</scope>
    <source>
        <strain evidence="2 3">BE308</strain>
    </source>
</reference>
<evidence type="ECO:0000256" key="1">
    <source>
        <dbReference type="SAM" id="MobiDB-lite"/>
    </source>
</evidence>
<organism evidence="2 3">
    <name type="scientific">Rhodoferax saidenbachensis</name>
    <dbReference type="NCBI Taxonomy" id="1484693"/>
    <lineage>
        <taxon>Bacteria</taxon>
        <taxon>Pseudomonadati</taxon>
        <taxon>Pseudomonadota</taxon>
        <taxon>Betaproteobacteria</taxon>
        <taxon>Burkholderiales</taxon>
        <taxon>Comamonadaceae</taxon>
        <taxon>Rhodoferax</taxon>
    </lineage>
</organism>
<name>A0ABU1ZL14_9BURK</name>
<keyword evidence="3" id="KW-1185">Reference proteome</keyword>
<dbReference type="Proteomes" id="UP001268089">
    <property type="component" value="Unassembled WGS sequence"/>
</dbReference>
<feature type="compositionally biased region" description="Basic and acidic residues" evidence="1">
    <location>
        <begin position="1"/>
        <end position="12"/>
    </location>
</feature>
<evidence type="ECO:0000313" key="3">
    <source>
        <dbReference type="Proteomes" id="UP001268089"/>
    </source>
</evidence>
<evidence type="ECO:0000313" key="2">
    <source>
        <dbReference type="EMBL" id="MDR7306247.1"/>
    </source>
</evidence>
<dbReference type="EMBL" id="JAVDXO010000002">
    <property type="protein sequence ID" value="MDR7306247.1"/>
    <property type="molecule type" value="Genomic_DNA"/>
</dbReference>
<gene>
    <name evidence="2" type="ORF">J2X15_001525</name>
</gene>
<proteinExistence type="predicted"/>
<sequence>MPDPKDPKDSRFQETGFPSLQWEEEGLPTRPMPFHERPLQARIDHEMAIIAHHHIRIALAIEKFWGHRDCVEYLQTLVLSGGYSDTNRNRVGFKPEVLSALINLAGLHRLE</sequence>
<protein>
    <submittedName>
        <fullName evidence="2">Uncharacterized protein</fullName>
    </submittedName>
</protein>
<comment type="caution">
    <text evidence="2">The sequence shown here is derived from an EMBL/GenBank/DDBJ whole genome shotgun (WGS) entry which is preliminary data.</text>
</comment>
<feature type="region of interest" description="Disordered" evidence="1">
    <location>
        <begin position="1"/>
        <end position="34"/>
    </location>
</feature>